<dbReference type="GO" id="GO:0046872">
    <property type="term" value="F:metal ion binding"/>
    <property type="evidence" value="ECO:0007669"/>
    <property type="project" value="UniProtKB-KW"/>
</dbReference>
<dbReference type="Gene3D" id="1.20.120.450">
    <property type="entry name" value="dinb family like domain"/>
    <property type="match status" value="1"/>
</dbReference>
<feature type="binding site" evidence="3">
    <location>
        <position position="133"/>
    </location>
    <ligand>
        <name>a divalent metal cation</name>
        <dbReference type="ChEBI" id="CHEBI:60240"/>
    </ligand>
</feature>
<reference evidence="4 5" key="1">
    <citation type="journal article" date="2019" name="Nat. Microbiol.">
        <title>Mediterranean grassland soil C-N compound turnover is dependent on rainfall and depth, and is mediated by genomically divergent microorganisms.</title>
        <authorList>
            <person name="Diamond S."/>
            <person name="Andeer P.F."/>
            <person name="Li Z."/>
            <person name="Crits-Christoph A."/>
            <person name="Burstein D."/>
            <person name="Anantharaman K."/>
            <person name="Lane K.R."/>
            <person name="Thomas B.C."/>
            <person name="Pan C."/>
            <person name="Northen T.R."/>
            <person name="Banfield J.F."/>
        </authorList>
    </citation>
    <scope>NUCLEOTIDE SEQUENCE [LARGE SCALE GENOMIC DNA]</scope>
    <source>
        <strain evidence="4">WS_3</strain>
    </source>
</reference>
<name>A0A538SJW8_UNCEI</name>
<dbReference type="InterPro" id="IPR034660">
    <property type="entry name" value="DinB/YfiT-like"/>
</dbReference>
<dbReference type="AlphaFoldDB" id="A0A538SJW8"/>
<gene>
    <name evidence="4" type="ORF">E6K73_05290</name>
</gene>
<comment type="similarity">
    <text evidence="1">Belongs to the DinB family.</text>
</comment>
<feature type="binding site" evidence="3">
    <location>
        <position position="129"/>
    </location>
    <ligand>
        <name>a divalent metal cation</name>
        <dbReference type="ChEBI" id="CHEBI:60240"/>
    </ligand>
</feature>
<dbReference type="SUPFAM" id="SSF109854">
    <property type="entry name" value="DinB/YfiT-like putative metalloenzymes"/>
    <property type="match status" value="1"/>
</dbReference>
<accession>A0A538SJW8</accession>
<feature type="binding site" evidence="3">
    <location>
        <position position="53"/>
    </location>
    <ligand>
        <name>a divalent metal cation</name>
        <dbReference type="ChEBI" id="CHEBI:60240"/>
    </ligand>
</feature>
<keyword evidence="2 3" id="KW-0479">Metal-binding</keyword>
<proteinExistence type="inferred from homology"/>
<dbReference type="InterPro" id="IPR007837">
    <property type="entry name" value="DinB"/>
</dbReference>
<evidence type="ECO:0000256" key="3">
    <source>
        <dbReference type="PIRSR" id="PIRSR607837-1"/>
    </source>
</evidence>
<comment type="caution">
    <text evidence="4">The sequence shown here is derived from an EMBL/GenBank/DDBJ whole genome shotgun (WGS) entry which is preliminary data.</text>
</comment>
<evidence type="ECO:0000313" key="5">
    <source>
        <dbReference type="Proteomes" id="UP000320184"/>
    </source>
</evidence>
<dbReference type="Proteomes" id="UP000320184">
    <property type="component" value="Unassembled WGS sequence"/>
</dbReference>
<dbReference type="Pfam" id="PF05163">
    <property type="entry name" value="DinB"/>
    <property type="match status" value="1"/>
</dbReference>
<dbReference type="EMBL" id="VBOT01000062">
    <property type="protein sequence ID" value="TMQ51663.1"/>
    <property type="molecule type" value="Genomic_DNA"/>
</dbReference>
<organism evidence="4 5">
    <name type="scientific">Eiseniibacteriota bacterium</name>
    <dbReference type="NCBI Taxonomy" id="2212470"/>
    <lineage>
        <taxon>Bacteria</taxon>
        <taxon>Candidatus Eiseniibacteriota</taxon>
    </lineage>
</organism>
<protein>
    <submittedName>
        <fullName evidence="4">Damage-inducible protein DinB</fullName>
    </submittedName>
</protein>
<evidence type="ECO:0000313" key="4">
    <source>
        <dbReference type="EMBL" id="TMQ51663.1"/>
    </source>
</evidence>
<sequence length="170" mass="19414">MSNRRDQSLFEALLDSWDRNNSILLNLLRALPEGGLEARVMEGSPSVAELFTHIHYVRLAFISEDAPEFARELPANEWVDERDADRIAHMLNDSAKAVRDAVKSRVETGQDMNLHYDHPILLLQHMIWHEGYHHGQIKLALKVTGRPITDKEAGRITWGVWMRKKVGQGG</sequence>
<evidence type="ECO:0000256" key="1">
    <source>
        <dbReference type="ARBA" id="ARBA00008635"/>
    </source>
</evidence>
<evidence type="ECO:0000256" key="2">
    <source>
        <dbReference type="ARBA" id="ARBA00022723"/>
    </source>
</evidence>